<feature type="compositionally biased region" description="Low complexity" evidence="1">
    <location>
        <begin position="966"/>
        <end position="1012"/>
    </location>
</feature>
<feature type="compositionally biased region" description="Polar residues" evidence="1">
    <location>
        <begin position="814"/>
        <end position="831"/>
    </location>
</feature>
<name>A0A182ILW6_ANOAO</name>
<proteinExistence type="predicted"/>
<feature type="compositionally biased region" description="Pro residues" evidence="1">
    <location>
        <begin position="880"/>
        <end position="889"/>
    </location>
</feature>
<protein>
    <recommendedName>
        <fullName evidence="3">Ataxin-2 C-terminal domain-containing protein</fullName>
    </recommendedName>
</protein>
<feature type="compositionally biased region" description="Low complexity" evidence="1">
    <location>
        <begin position="1309"/>
        <end position="1323"/>
    </location>
</feature>
<dbReference type="VEuPathDB" id="VectorBase:AATE001620"/>
<feature type="compositionally biased region" description="Low complexity" evidence="1">
    <location>
        <begin position="1237"/>
        <end position="1256"/>
    </location>
</feature>
<evidence type="ECO:0000313" key="2">
    <source>
        <dbReference type="EnsemblMetazoa" id="AATE001620-PA.1"/>
    </source>
</evidence>
<dbReference type="GO" id="GO:1990841">
    <property type="term" value="F:promoter-specific chromatin binding"/>
    <property type="evidence" value="ECO:0007669"/>
    <property type="project" value="TreeGrafter"/>
</dbReference>
<dbReference type="GO" id="GO:0000122">
    <property type="term" value="P:negative regulation of transcription by RNA polymerase II"/>
    <property type="evidence" value="ECO:0007669"/>
    <property type="project" value="TreeGrafter"/>
</dbReference>
<dbReference type="EnsemblMetazoa" id="AATE001620-RA">
    <property type="protein sequence ID" value="AATE001620-PA.1"/>
    <property type="gene ID" value="AATE001620"/>
</dbReference>
<feature type="region of interest" description="Disordered" evidence="1">
    <location>
        <begin position="966"/>
        <end position="1323"/>
    </location>
</feature>
<dbReference type="PANTHER" id="PTHR10825:SF29">
    <property type="entry name" value="POLYCOMB GROUP RING FINGER PROTEIN 1"/>
    <property type="match status" value="1"/>
</dbReference>
<feature type="compositionally biased region" description="Low complexity" evidence="1">
    <location>
        <begin position="890"/>
        <end position="911"/>
    </location>
</feature>
<dbReference type="GO" id="GO:0035102">
    <property type="term" value="C:PRC1 complex"/>
    <property type="evidence" value="ECO:0007669"/>
    <property type="project" value="TreeGrafter"/>
</dbReference>
<feature type="compositionally biased region" description="Basic and acidic residues" evidence="1">
    <location>
        <begin position="272"/>
        <end position="298"/>
    </location>
</feature>
<feature type="compositionally biased region" description="Low complexity" evidence="1">
    <location>
        <begin position="1057"/>
        <end position="1223"/>
    </location>
</feature>
<feature type="region of interest" description="Disordered" evidence="1">
    <location>
        <begin position="791"/>
        <end position="938"/>
    </location>
</feature>
<feature type="compositionally biased region" description="Basic and acidic residues" evidence="1">
    <location>
        <begin position="926"/>
        <end position="938"/>
    </location>
</feature>
<feature type="compositionally biased region" description="Basic and acidic residues" evidence="1">
    <location>
        <begin position="381"/>
        <end position="416"/>
    </location>
</feature>
<feature type="region of interest" description="Disordered" evidence="1">
    <location>
        <begin position="254"/>
        <end position="468"/>
    </location>
</feature>
<feature type="compositionally biased region" description="Acidic residues" evidence="1">
    <location>
        <begin position="317"/>
        <end position="329"/>
    </location>
</feature>
<feature type="compositionally biased region" description="Polar residues" evidence="1">
    <location>
        <begin position="641"/>
        <end position="650"/>
    </location>
</feature>
<feature type="compositionally biased region" description="Acidic residues" evidence="1">
    <location>
        <begin position="262"/>
        <end position="271"/>
    </location>
</feature>
<organism evidence="2">
    <name type="scientific">Anopheles atroparvus</name>
    <name type="common">European mosquito</name>
    <dbReference type="NCBI Taxonomy" id="41427"/>
    <lineage>
        <taxon>Eukaryota</taxon>
        <taxon>Metazoa</taxon>
        <taxon>Ecdysozoa</taxon>
        <taxon>Arthropoda</taxon>
        <taxon>Hexapoda</taxon>
        <taxon>Insecta</taxon>
        <taxon>Pterygota</taxon>
        <taxon>Neoptera</taxon>
        <taxon>Endopterygota</taxon>
        <taxon>Diptera</taxon>
        <taxon>Nematocera</taxon>
        <taxon>Culicoidea</taxon>
        <taxon>Culicidae</taxon>
        <taxon>Anophelinae</taxon>
        <taxon>Anopheles</taxon>
    </lineage>
</organism>
<feature type="compositionally biased region" description="Low complexity" evidence="1">
    <location>
        <begin position="870"/>
        <end position="879"/>
    </location>
</feature>
<accession>A0A182ILW6</accession>
<dbReference type="PANTHER" id="PTHR10825">
    <property type="entry name" value="RING FINGER DOMAIN-CONTAINING, POLYCOMB GROUP COMPONENT"/>
    <property type="match status" value="1"/>
</dbReference>
<feature type="compositionally biased region" description="Polar residues" evidence="1">
    <location>
        <begin position="369"/>
        <end position="380"/>
    </location>
</feature>
<reference evidence="2" key="1">
    <citation type="submission" date="2022-08" db="UniProtKB">
        <authorList>
            <consortium name="EnsemblMetazoa"/>
        </authorList>
    </citation>
    <scope>IDENTIFICATION</scope>
    <source>
        <strain evidence="2">EBRO</strain>
    </source>
</reference>
<feature type="compositionally biased region" description="Low complexity" evidence="1">
    <location>
        <begin position="417"/>
        <end position="430"/>
    </location>
</feature>
<evidence type="ECO:0000256" key="1">
    <source>
        <dbReference type="SAM" id="MobiDB-lite"/>
    </source>
</evidence>
<evidence type="ECO:0008006" key="3">
    <source>
        <dbReference type="Google" id="ProtNLM"/>
    </source>
</evidence>
<feature type="compositionally biased region" description="Basic and acidic residues" evidence="1">
    <location>
        <begin position="616"/>
        <end position="633"/>
    </location>
</feature>
<feature type="compositionally biased region" description="Low complexity" evidence="1">
    <location>
        <begin position="1019"/>
        <end position="1047"/>
    </location>
</feature>
<feature type="compositionally biased region" description="Low complexity" evidence="1">
    <location>
        <begin position="336"/>
        <end position="365"/>
    </location>
</feature>
<dbReference type="STRING" id="41427.A0A182ILW6"/>
<feature type="region of interest" description="Disordered" evidence="1">
    <location>
        <begin position="597"/>
        <end position="669"/>
    </location>
</feature>
<feature type="compositionally biased region" description="Basic and acidic residues" evidence="1">
    <location>
        <begin position="305"/>
        <end position="316"/>
    </location>
</feature>
<sequence>MDINGADNNDILSKNSSIPLEDQKAFVDIQNFMAIDSALLKPKSASPLCVGPVDDMGFLSDGGLGPETDVDGLHDTKQQTHQMFSEEEDESPVLDNGDAGHGFVSNLEQNTIGDYNPFGLTSDVMVEALGNVPEDISNEIEEEEPSSVSAEPVDLSEDHAAHEIPHLNGSGEHHFDEPTEAGQLIDAVEEEDAVPAMKAELNENELAPLKSGDEPIVNDLLGGDSIVDNKLIDQLDSFGISDAIRRQLIEQQVTGATMNHEQEEDEDDGQLMEEKHSELDGGDDGAEKGDVHHEKAFDSDNVNVSDHHSADVKQDDDAGCCEDSEEDEWDYVKVNQQQQEQQQEQHNQQEQPQTQEKPQESTPPEETVESQFGNSNSFATEHQEEEKEELVEKHSEEQTHELEQHRDQEAEQEKEQQQQQQEEQAEVLYQEQEREAEVQLDETAEPNTSETPVDILGDNTESTVSESTKEVDDVIIVGGGEAKEVVNLLNDFNEDVPQPAAIETLCDTSNINEEDSSAVHLVPSDSTNMEAKLHEKHLDEAEEKTMHQGAAGDLGWQLNPEAKEFVPVLSPTDELTNVFPPARMLEHESFKLRDDAIVSQSPRKGTAPSMEDLDLPAEREFQTEMDKRPHEFEAGLEEGGEQQSQLSPNPFDQLDDRAMPGNGLDLMNGGELLQPEAAELLSPGKIDPVQFGTTDTASAEELELLNKVQELPVTEDEEQQEQLIAQQHYEPVQTVSLQGQEELGVDVMEPETYSAKEELYVEQKETVDEPVIDAASPVSPEIVQDFSQLSMNGHTEKENATNPFAQDNAYFETSVPSDTPQAENDLFGTSDTHMDTTQATTEGTETMETEEEPKPRFYQESLLEASVYDPEPSLLSTPEPSAPADPEPSPEIASEPAAIAASAESEVAVEPPTEPLAVEVAPPVEEQPKEAEKLAEDNKTAVEAAASGVAAATAVVAAAAVAASAVAASKTAKPKVPAGTGAKKAGPTTTATKASSAASKDGTAKSTTSTATRVGSGAGAPAAASRKPTVPAVKKAPTTTAKPPAAASTNGVKEARPASSTAAARPSLAAKKPATDAAKTATTKTTAAPSVAAARTTKAATVPSSTTKTASASSTTRTAAPKAATTGTTTAAKATSRLSTTGTTTRTVTSRPSSAISTSSVPSKPASATTTTTVKRTIAAKTSNGTTTTDGVTKTTKTSTSTTTSSIASRTGATRPAGTGTAAKPSSTLAAKKPLDAKTTAAAGTKTAAAKPSTTTRTSLAPKPTATSPAVRKVQQNGVAKKPTAASPNAIKKVTVPPKKLEEQLPASNEIIPTTTNNIETNGNANESEAVIVAPPESADPLLVPVPQAM</sequence>